<keyword evidence="6 11" id="KW-0560">Oxidoreductase</keyword>
<feature type="domain" description="Copper amine oxidase N3-terminal" evidence="15">
    <location>
        <begin position="123"/>
        <end position="220"/>
    </location>
</feature>
<name>A0A5B7BFI8_DAVIN</name>
<gene>
    <name evidence="16" type="ORF">Din_035464</name>
</gene>
<dbReference type="PROSITE" id="PS01164">
    <property type="entry name" value="COPPER_AMINE_OXID_1"/>
    <property type="match status" value="1"/>
</dbReference>
<evidence type="ECO:0000256" key="5">
    <source>
        <dbReference type="ARBA" id="ARBA00022772"/>
    </source>
</evidence>
<feature type="domain" description="Copper amine oxidase N2-terminal" evidence="14">
    <location>
        <begin position="29"/>
        <end position="116"/>
    </location>
</feature>
<dbReference type="InterPro" id="IPR049948">
    <property type="entry name" value="Cu_Am_ox_TPQ-bd"/>
</dbReference>
<dbReference type="GO" id="GO:0048038">
    <property type="term" value="F:quinone binding"/>
    <property type="evidence" value="ECO:0007669"/>
    <property type="project" value="InterPro"/>
</dbReference>
<evidence type="ECO:0000256" key="7">
    <source>
        <dbReference type="ARBA" id="ARBA00023008"/>
    </source>
</evidence>
<dbReference type="InterPro" id="IPR015798">
    <property type="entry name" value="Cu_amine_oxidase_C"/>
</dbReference>
<evidence type="ECO:0000259" key="15">
    <source>
        <dbReference type="Pfam" id="PF02728"/>
    </source>
</evidence>
<evidence type="ECO:0000259" key="13">
    <source>
        <dbReference type="Pfam" id="PF01179"/>
    </source>
</evidence>
<feature type="modified residue" description="2',4',5'-topaquinone" evidence="10">
    <location>
        <position position="411"/>
    </location>
</feature>
<dbReference type="InterPro" id="IPR016182">
    <property type="entry name" value="Cu_amine_oxidase_N-reg"/>
</dbReference>
<evidence type="ECO:0000256" key="1">
    <source>
        <dbReference type="ARBA" id="ARBA00001935"/>
    </source>
</evidence>
<dbReference type="InterPro" id="IPR015802">
    <property type="entry name" value="Cu_amine_oxidase_N3"/>
</dbReference>
<evidence type="ECO:0000256" key="6">
    <source>
        <dbReference type="ARBA" id="ARBA00023002"/>
    </source>
</evidence>
<evidence type="ECO:0000256" key="8">
    <source>
        <dbReference type="ARBA" id="ARBA00023157"/>
    </source>
</evidence>
<evidence type="ECO:0000256" key="3">
    <source>
        <dbReference type="ARBA" id="ARBA00011738"/>
    </source>
</evidence>
<keyword evidence="4 11" id="KW-0479">Metal-binding</keyword>
<protein>
    <recommendedName>
        <fullName evidence="11">Amine oxidase</fullName>
        <ecNumber evidence="11">1.4.3.-</ecNumber>
    </recommendedName>
</protein>
<dbReference type="PANTHER" id="PTHR10638">
    <property type="entry name" value="COPPER AMINE OXIDASE"/>
    <property type="match status" value="1"/>
</dbReference>
<dbReference type="SUPFAM" id="SSF49998">
    <property type="entry name" value="Amine oxidase catalytic domain"/>
    <property type="match status" value="1"/>
</dbReference>
<comment type="cofactor">
    <cofactor evidence="11">
        <name>Cu cation</name>
        <dbReference type="ChEBI" id="CHEBI:23378"/>
    </cofactor>
    <text evidence="11">Contains 1 topaquinone per subunit.</text>
</comment>
<dbReference type="Pfam" id="PF02728">
    <property type="entry name" value="Cu_amine_oxidN3"/>
    <property type="match status" value="1"/>
</dbReference>
<reference evidence="16" key="1">
    <citation type="submission" date="2019-08" db="EMBL/GenBank/DDBJ databases">
        <title>Reference gene set and small RNA set construction with multiple tissues from Davidia involucrata Baill.</title>
        <authorList>
            <person name="Yang H."/>
            <person name="Zhou C."/>
            <person name="Li G."/>
            <person name="Wang J."/>
            <person name="Gao P."/>
            <person name="Wang M."/>
            <person name="Wang R."/>
            <person name="Zhao Y."/>
        </authorList>
    </citation>
    <scope>NUCLEOTIDE SEQUENCE</scope>
    <source>
        <tissue evidence="16">Mixed with DoveR01_LX</tissue>
    </source>
</reference>
<evidence type="ECO:0000256" key="11">
    <source>
        <dbReference type="RuleBase" id="RU000672"/>
    </source>
</evidence>
<dbReference type="InterPro" id="IPR036460">
    <property type="entry name" value="Cu_amine_oxidase_C_sf"/>
</dbReference>
<dbReference type="AlphaFoldDB" id="A0A5B7BFI8"/>
<sequence length="677" mass="77152">MTMASSFKNLIFFLSLPQILSLISTHQYHPLDPLTPSELNQVRTILRGSNPSPHHNLTFHYVGLDEPDKPTILSWLSNHMTTENPPRRAFVIARIDQETHEIIIDLSTHSIISDQIYHGHGYPILTFEEQIAAIKLPMTYSPFVASISKRGLKLEEVLCGSFTVGWYGEKKRTDRVVKVMCYYLDGTVNLYMRPIEGITVIVDLDEMKITGYNDRLMVPVPKEDGTDFRGSKQKPPFPPRLKGITVLQPHGPSFTINGHTIRWANWDFHLAFDMRAGPIISLASIHDPEKDEHRRVLYKGFVSELFVPYMDLTEEWYYRTYFDAGEYGFGLCAVPLEPLTDCPENAVFMDGYFTGQDGTPGKIPNVFCVFERYAGDVMWRHTEGANPGKVVREVRPEVSLVVRMVSTVGNYDYIVDWEFKQSGSIKVTVGLTGVLEVRGSKYTHIDQIQEEVYGTILAENTMGVYHDHFLIYHLDLDVDGDANSFVKTSLQTTRVINNRSPRKSYWTVVSETAKTESDARIQLGLKPAELLVVNPNKKTKVGNHVGYRLIPGSVEGTLLSDDDYAQIRGSFTKYNLWVTPYNKSEKWAGGLYADQSRGDDNLAVWSLRNREIENKDIVLWYTMAFHHVPYQEDFPVMPTLSSGFELRPANFFEYNPVLKVKPPKHIKWPNCSTLIMA</sequence>
<dbReference type="Pfam" id="PF02727">
    <property type="entry name" value="Cu_amine_oxidN2"/>
    <property type="match status" value="1"/>
</dbReference>
<dbReference type="GO" id="GO:0009308">
    <property type="term" value="P:amine metabolic process"/>
    <property type="evidence" value="ECO:0007669"/>
    <property type="project" value="UniProtKB-UniRule"/>
</dbReference>
<accession>A0A5B7BFI8</accession>
<feature type="active site" description="Proton acceptor" evidence="9">
    <location>
        <position position="323"/>
    </location>
</feature>
<dbReference type="PANTHER" id="PTHR10638:SF71">
    <property type="entry name" value="AMINE OXIDASE"/>
    <property type="match status" value="1"/>
</dbReference>
<proteinExistence type="inferred from homology"/>
<feature type="active site" description="Schiff-base intermediate with substrate; via topaquinone" evidence="9">
    <location>
        <position position="411"/>
    </location>
</feature>
<evidence type="ECO:0000259" key="14">
    <source>
        <dbReference type="Pfam" id="PF02727"/>
    </source>
</evidence>
<dbReference type="EC" id="1.4.3.-" evidence="11"/>
<dbReference type="GO" id="GO:0005507">
    <property type="term" value="F:copper ion binding"/>
    <property type="evidence" value="ECO:0007669"/>
    <property type="project" value="InterPro"/>
</dbReference>
<comment type="PTM">
    <text evidence="10 11">Topaquinone (TPQ) is generated by copper-dependent autoxidation of a specific tyrosyl residue.</text>
</comment>
<dbReference type="GO" id="GO:0008131">
    <property type="term" value="F:primary methylamine oxidase activity"/>
    <property type="evidence" value="ECO:0007669"/>
    <property type="project" value="InterPro"/>
</dbReference>
<dbReference type="Gene3D" id="3.10.450.40">
    <property type="match status" value="2"/>
</dbReference>
<evidence type="ECO:0000256" key="10">
    <source>
        <dbReference type="PIRSR" id="PIRSR600269-51"/>
    </source>
</evidence>
<dbReference type="SUPFAM" id="SSF54416">
    <property type="entry name" value="Amine oxidase N-terminal region"/>
    <property type="match status" value="2"/>
</dbReference>
<dbReference type="FunFam" id="3.10.450.40:FF:000005">
    <property type="entry name" value="Amine oxidase"/>
    <property type="match status" value="1"/>
</dbReference>
<dbReference type="FunFam" id="3.10.450.40:FF:000012">
    <property type="entry name" value="Amine oxidase"/>
    <property type="match status" value="1"/>
</dbReference>
<comment type="subunit">
    <text evidence="3">Homodimer.</text>
</comment>
<keyword evidence="8" id="KW-1015">Disulfide bond</keyword>
<keyword evidence="5 9" id="KW-0801">TPQ</keyword>
<dbReference type="Gene3D" id="2.70.98.20">
    <property type="entry name" value="Copper amine oxidase, catalytic domain"/>
    <property type="match status" value="1"/>
</dbReference>
<organism evidence="16">
    <name type="scientific">Davidia involucrata</name>
    <name type="common">Dove tree</name>
    <dbReference type="NCBI Taxonomy" id="16924"/>
    <lineage>
        <taxon>Eukaryota</taxon>
        <taxon>Viridiplantae</taxon>
        <taxon>Streptophyta</taxon>
        <taxon>Embryophyta</taxon>
        <taxon>Tracheophyta</taxon>
        <taxon>Spermatophyta</taxon>
        <taxon>Magnoliopsida</taxon>
        <taxon>eudicotyledons</taxon>
        <taxon>Gunneridae</taxon>
        <taxon>Pentapetalae</taxon>
        <taxon>asterids</taxon>
        <taxon>Cornales</taxon>
        <taxon>Nyssaceae</taxon>
        <taxon>Davidia</taxon>
    </lineage>
</organism>
<evidence type="ECO:0000256" key="12">
    <source>
        <dbReference type="SAM" id="SignalP"/>
    </source>
</evidence>
<dbReference type="EMBL" id="GHES01035464">
    <property type="protein sequence ID" value="MPA66023.1"/>
    <property type="molecule type" value="Transcribed_RNA"/>
</dbReference>
<feature type="signal peptide" evidence="12">
    <location>
        <begin position="1"/>
        <end position="21"/>
    </location>
</feature>
<evidence type="ECO:0000256" key="9">
    <source>
        <dbReference type="PIRSR" id="PIRSR600269-50"/>
    </source>
</evidence>
<keyword evidence="12" id="KW-0732">Signal</keyword>
<keyword evidence="7 11" id="KW-0186">Copper</keyword>
<evidence type="ECO:0000313" key="16">
    <source>
        <dbReference type="EMBL" id="MPA66023.1"/>
    </source>
</evidence>
<dbReference type="InterPro" id="IPR000269">
    <property type="entry name" value="Cu_amine_oxidase"/>
</dbReference>
<feature type="chain" id="PRO_5022744719" description="Amine oxidase" evidence="12">
    <location>
        <begin position="22"/>
        <end position="677"/>
    </location>
</feature>
<dbReference type="Pfam" id="PF01179">
    <property type="entry name" value="Cu_amine_oxid"/>
    <property type="match status" value="1"/>
</dbReference>
<feature type="domain" description="Copper amine oxidase catalytic" evidence="13">
    <location>
        <begin position="245"/>
        <end position="658"/>
    </location>
</feature>
<evidence type="ECO:0000256" key="4">
    <source>
        <dbReference type="ARBA" id="ARBA00022723"/>
    </source>
</evidence>
<evidence type="ECO:0000256" key="2">
    <source>
        <dbReference type="ARBA" id="ARBA00007983"/>
    </source>
</evidence>
<comment type="cofactor">
    <cofactor evidence="1">
        <name>Cu cation</name>
        <dbReference type="ChEBI" id="CHEBI:23378"/>
    </cofactor>
</comment>
<dbReference type="InterPro" id="IPR015800">
    <property type="entry name" value="Cu_amine_oxidase_N2"/>
</dbReference>
<dbReference type="FunFam" id="2.70.98.20:FF:000004">
    <property type="entry name" value="Amine oxidase"/>
    <property type="match status" value="1"/>
</dbReference>
<comment type="similarity">
    <text evidence="2 11">Belongs to the copper/topaquinone oxidase family.</text>
</comment>